<keyword evidence="2" id="KW-1133">Transmembrane helix</keyword>
<feature type="transmembrane region" description="Helical" evidence="2">
    <location>
        <begin position="571"/>
        <end position="594"/>
    </location>
</feature>
<accession>A0A024RVV1</accession>
<keyword evidence="2" id="KW-0812">Transmembrane</keyword>
<evidence type="ECO:0000256" key="1">
    <source>
        <dbReference type="SAM" id="MobiDB-lite"/>
    </source>
</evidence>
<name>A0A024RVV1_HYPJR</name>
<dbReference type="HOGENOM" id="CLU_500629_0_0_1"/>
<reference evidence="4" key="1">
    <citation type="journal article" date="2013" name="Ind. Biotechnol.">
        <title>Comparative genomics analysis of Trichoderma reesei strains.</title>
        <authorList>
            <person name="Koike H."/>
            <person name="Aerts A."/>
            <person name="LaButti K."/>
            <person name="Grigoriev I.V."/>
            <person name="Baker S.E."/>
        </authorList>
    </citation>
    <scope>NUCLEOTIDE SEQUENCE [LARGE SCALE GENOMIC DNA]</scope>
    <source>
        <strain evidence="4">ATCC 56765 / BCRC 32924 / NRRL 11460 / Rut C-30</strain>
    </source>
</reference>
<dbReference type="EMBL" id="KI911175">
    <property type="protein sequence ID" value="ETR97198.1"/>
    <property type="molecule type" value="Genomic_DNA"/>
</dbReference>
<organism evidence="3 4">
    <name type="scientific">Hypocrea jecorina (strain ATCC 56765 / BCRC 32924 / NRRL 11460 / Rut C-30)</name>
    <name type="common">Trichoderma reesei</name>
    <dbReference type="NCBI Taxonomy" id="1344414"/>
    <lineage>
        <taxon>Eukaryota</taxon>
        <taxon>Fungi</taxon>
        <taxon>Dikarya</taxon>
        <taxon>Ascomycota</taxon>
        <taxon>Pezizomycotina</taxon>
        <taxon>Sordariomycetes</taxon>
        <taxon>Hypocreomycetidae</taxon>
        <taxon>Hypocreales</taxon>
        <taxon>Hypocreaceae</taxon>
        <taxon>Trichoderma</taxon>
    </lineage>
</organism>
<keyword evidence="2" id="KW-0472">Membrane</keyword>
<evidence type="ECO:0000313" key="4">
    <source>
        <dbReference type="Proteomes" id="UP000024376"/>
    </source>
</evidence>
<evidence type="ECO:0000313" key="3">
    <source>
        <dbReference type="EMBL" id="ETR97198.1"/>
    </source>
</evidence>
<dbReference type="Proteomes" id="UP000024376">
    <property type="component" value="Unassembled WGS sequence"/>
</dbReference>
<sequence length="626" mass="68797">MPVRLAAASRAGFLLLQSRGLDRQSLARVRRYGARGALIPSPRVAPFRFPHRGRHDGASNPIPPACMMGSIAMWMVPEAADERDNDMDISPVHVMSSTACDSHFTCQYNYSTIAGLLVPTASTKHRARCAQSKLAAPPRSDRIEARDNPAVERLPSRSDAHLPDQHWVNQRFNAKGQIGVSRSLSTASSLSLPRYCLNCGSLDARAEGHRVESSRVRSSPAAQQLKHLAFVTARKDGAGPSLRFAVSGRRGLRACLGSEASKPTNHPGRLFLGSPTPKRLAARRLHRITREPCRRKGFQCARWSREGIITSLHARPLVCKGLSTELAAALQRREMASTLVEEEEAPQEADLRVLARCVLMPVAKNCSIRRPLRARSSRPRGRTLLTLGKPLLLGYGPPAKVEPAEIPEDAAFEYESRVCHSGGRNGILGLLTCRTGQDAVRKRTASRRNRPGFTPLFAKSSDSSSMASHADYLTTASAPVDSIETSPGTSYKNWVLPLLPQQISSWIFALPSSDSLRRHESHELAFRMPIQRTSGTRPTSWVCGSCTVSPDHLLLWYYLGTHLNSSSKKSIAAAAVLPMMSLTTLFLFSFLFFLASDRQKKKKKKMAFFLPIFSAVLRGIGWVSVG</sequence>
<feature type="transmembrane region" description="Helical" evidence="2">
    <location>
        <begin position="606"/>
        <end position="625"/>
    </location>
</feature>
<dbReference type="AlphaFoldDB" id="A0A024RVV1"/>
<gene>
    <name evidence="3" type="ORF">M419DRAFT_104721</name>
</gene>
<feature type="region of interest" description="Disordered" evidence="1">
    <location>
        <begin position="443"/>
        <end position="463"/>
    </location>
</feature>
<proteinExistence type="predicted"/>
<protein>
    <submittedName>
        <fullName evidence="3">Uncharacterized protein</fullName>
    </submittedName>
</protein>
<dbReference type="KEGG" id="trr:M419DRAFT_104721"/>
<evidence type="ECO:0000256" key="2">
    <source>
        <dbReference type="SAM" id="Phobius"/>
    </source>
</evidence>